<sequence>MLGLGLAPLLLAQAYSTFYSAYQDGLEAERQGQWKTAAAAYRRAIELRPASAARVVIYGNNLLTNYSPHTHLAHCLLEAGDAAGARAALEKAAFYGEPKAEREALSHAIGQRDQAVVPPKGPLSSAQPTEPVPGPRHPTPPPATEPAPTPAPASAPSPGPSHGPSPMPTPAQAPAQTFPTPAAASSTPAKPQAGLPAPAEAAVPTSAPGPVPAITPAPQAPSGTRGETGLAWRWIWPLGAFLGLVGAILINRRRHRTLHESSFRDPEQLGPYRIERLLGRGGFASTYLAHHAATKAPVALKLLHPYRHDDPEFLRRFRQEAKLGTMLNHPNLVRMLDPGPEAGPPWLAMEYIAGRRLDQVLREDGPPTLPWFLRVALQIAGAMAHAHRLGIVHRDLKPGNVIFDGDQAKVMDFGISRIVDSNTLTTTYAFLGTPRYAAPEAQLKAQVTSAADRYAFGIILFEMLAGHPPFDGETPFEILEQHQRAPLPDLAALRPDLPAELVNLIERLCRKDPDERPDDPEVIEVLERLLLESSSQG</sequence>
<dbReference type="Gene3D" id="3.30.200.20">
    <property type="entry name" value="Phosphorylase Kinase, domain 1"/>
    <property type="match status" value="1"/>
</dbReference>
<feature type="domain" description="Protein kinase" evidence="7">
    <location>
        <begin position="272"/>
        <end position="530"/>
    </location>
</feature>
<dbReference type="InterPro" id="IPR000719">
    <property type="entry name" value="Prot_kinase_dom"/>
</dbReference>
<keyword evidence="9" id="KW-1185">Reference proteome</keyword>
<evidence type="ECO:0000256" key="3">
    <source>
        <dbReference type="ARBA" id="ARBA00022777"/>
    </source>
</evidence>
<dbReference type="SMART" id="SM00220">
    <property type="entry name" value="S_TKc"/>
    <property type="match status" value="1"/>
</dbReference>
<feature type="region of interest" description="Disordered" evidence="6">
    <location>
        <begin position="104"/>
        <end position="226"/>
    </location>
</feature>
<protein>
    <recommendedName>
        <fullName evidence="7">Protein kinase domain-containing protein</fullName>
    </recommendedName>
</protein>
<evidence type="ECO:0000259" key="7">
    <source>
        <dbReference type="PROSITE" id="PS50011"/>
    </source>
</evidence>
<evidence type="ECO:0000313" key="8">
    <source>
        <dbReference type="EMBL" id="BDU70577.1"/>
    </source>
</evidence>
<evidence type="ECO:0000256" key="2">
    <source>
        <dbReference type="ARBA" id="ARBA00022741"/>
    </source>
</evidence>
<evidence type="ECO:0000256" key="4">
    <source>
        <dbReference type="ARBA" id="ARBA00022840"/>
    </source>
</evidence>
<keyword evidence="2 5" id="KW-0547">Nucleotide-binding</keyword>
<dbReference type="Gene3D" id="1.10.510.10">
    <property type="entry name" value="Transferase(Phosphotransferase) domain 1"/>
    <property type="match status" value="1"/>
</dbReference>
<dbReference type="Gene3D" id="1.25.40.10">
    <property type="entry name" value="Tetratricopeptide repeat domain"/>
    <property type="match status" value="1"/>
</dbReference>
<dbReference type="InterPro" id="IPR011009">
    <property type="entry name" value="Kinase-like_dom_sf"/>
</dbReference>
<keyword evidence="1" id="KW-0808">Transferase</keyword>
<feature type="compositionally biased region" description="Pro residues" evidence="6">
    <location>
        <begin position="130"/>
        <end position="171"/>
    </location>
</feature>
<dbReference type="PANTHER" id="PTHR43289">
    <property type="entry name" value="MITOGEN-ACTIVATED PROTEIN KINASE KINASE KINASE 20-RELATED"/>
    <property type="match status" value="1"/>
</dbReference>
<dbReference type="PROSITE" id="PS00108">
    <property type="entry name" value="PROTEIN_KINASE_ST"/>
    <property type="match status" value="1"/>
</dbReference>
<evidence type="ECO:0000256" key="6">
    <source>
        <dbReference type="SAM" id="MobiDB-lite"/>
    </source>
</evidence>
<accession>A0ABM8DU26</accession>
<dbReference type="PROSITE" id="PS50011">
    <property type="entry name" value="PROTEIN_KINASE_DOM"/>
    <property type="match status" value="1"/>
</dbReference>
<evidence type="ECO:0000256" key="5">
    <source>
        <dbReference type="PROSITE-ProRule" id="PRU10141"/>
    </source>
</evidence>
<evidence type="ECO:0000256" key="1">
    <source>
        <dbReference type="ARBA" id="ARBA00022679"/>
    </source>
</evidence>
<keyword evidence="4 5" id="KW-0067">ATP-binding</keyword>
<dbReference type="Pfam" id="PF00069">
    <property type="entry name" value="Pkinase"/>
    <property type="match status" value="1"/>
</dbReference>
<dbReference type="InterPro" id="IPR008271">
    <property type="entry name" value="Ser/Thr_kinase_AS"/>
</dbReference>
<dbReference type="InterPro" id="IPR011990">
    <property type="entry name" value="TPR-like_helical_dom_sf"/>
</dbReference>
<name>A0ABM8DU26_9BACT</name>
<dbReference type="Proteomes" id="UP001242010">
    <property type="component" value="Chromosome"/>
</dbReference>
<keyword evidence="3" id="KW-0418">Kinase</keyword>
<feature type="compositionally biased region" description="Low complexity" evidence="6">
    <location>
        <begin position="172"/>
        <end position="193"/>
    </location>
</feature>
<dbReference type="EMBL" id="AP027079">
    <property type="protein sequence ID" value="BDU70577.1"/>
    <property type="molecule type" value="Genomic_DNA"/>
</dbReference>
<feature type="binding site" evidence="5">
    <location>
        <position position="301"/>
    </location>
    <ligand>
        <name>ATP</name>
        <dbReference type="ChEBI" id="CHEBI:30616"/>
    </ligand>
</feature>
<reference evidence="9" key="1">
    <citation type="journal article" date="2023" name="Int. J. Syst. Evol. Microbiol.">
        <title>Mesoterricola silvestris gen. nov., sp. nov., Mesoterricola sediminis sp. nov., Geothrix oryzae sp. nov., Geothrix edaphica sp. nov., Geothrix rubra sp. nov., and Geothrix limicola sp. nov., six novel members of Acidobacteriota isolated from soils.</title>
        <authorList>
            <person name="Itoh H."/>
            <person name="Sugisawa Y."/>
            <person name="Mise K."/>
            <person name="Xu Z."/>
            <person name="Kuniyasu M."/>
            <person name="Ushijima N."/>
            <person name="Kawano K."/>
            <person name="Kobayashi E."/>
            <person name="Shiratori Y."/>
            <person name="Masuda Y."/>
            <person name="Senoo K."/>
        </authorList>
    </citation>
    <scope>NUCLEOTIDE SEQUENCE [LARGE SCALE GENOMIC DNA]</scope>
    <source>
        <strain evidence="9">Red222</strain>
    </source>
</reference>
<dbReference type="InterPro" id="IPR017441">
    <property type="entry name" value="Protein_kinase_ATP_BS"/>
</dbReference>
<dbReference type="SUPFAM" id="SSF56112">
    <property type="entry name" value="Protein kinase-like (PK-like)"/>
    <property type="match status" value="1"/>
</dbReference>
<dbReference type="SUPFAM" id="SSF48452">
    <property type="entry name" value="TPR-like"/>
    <property type="match status" value="1"/>
</dbReference>
<dbReference type="PROSITE" id="PS00107">
    <property type="entry name" value="PROTEIN_KINASE_ATP"/>
    <property type="match status" value="1"/>
</dbReference>
<feature type="compositionally biased region" description="Pro residues" evidence="6">
    <location>
        <begin position="207"/>
        <end position="219"/>
    </location>
</feature>
<dbReference type="PANTHER" id="PTHR43289:SF34">
    <property type="entry name" value="SERINE_THREONINE-PROTEIN KINASE YBDM-RELATED"/>
    <property type="match status" value="1"/>
</dbReference>
<dbReference type="CDD" id="cd14014">
    <property type="entry name" value="STKc_PknB_like"/>
    <property type="match status" value="1"/>
</dbReference>
<evidence type="ECO:0000313" key="9">
    <source>
        <dbReference type="Proteomes" id="UP001242010"/>
    </source>
</evidence>
<organism evidence="8 9">
    <name type="scientific">Geothrix oryzae</name>
    <dbReference type="NCBI Taxonomy" id="2927975"/>
    <lineage>
        <taxon>Bacteria</taxon>
        <taxon>Pseudomonadati</taxon>
        <taxon>Acidobacteriota</taxon>
        <taxon>Holophagae</taxon>
        <taxon>Holophagales</taxon>
        <taxon>Holophagaceae</taxon>
        <taxon>Geothrix</taxon>
    </lineage>
</organism>
<proteinExistence type="predicted"/>
<gene>
    <name evidence="8" type="ORF">GETHOR_26780</name>
</gene>